<accession>A0ABN6XB13</accession>
<proteinExistence type="inferred from homology"/>
<protein>
    <recommendedName>
        <fullName evidence="6">Short chain dehydrogenase</fullName>
    </recommendedName>
</protein>
<evidence type="ECO:0000256" key="2">
    <source>
        <dbReference type="ARBA" id="ARBA00023002"/>
    </source>
</evidence>
<gene>
    <name evidence="4" type="ORF">GCM10025865_12660</name>
</gene>
<evidence type="ECO:0000313" key="5">
    <source>
        <dbReference type="Proteomes" id="UP001321475"/>
    </source>
</evidence>
<keyword evidence="2" id="KW-0560">Oxidoreductase</keyword>
<feature type="region of interest" description="Disordered" evidence="3">
    <location>
        <begin position="168"/>
        <end position="227"/>
    </location>
</feature>
<dbReference type="EMBL" id="AP027729">
    <property type="protein sequence ID" value="BDZ41967.1"/>
    <property type="molecule type" value="Genomic_DNA"/>
</dbReference>
<feature type="compositionally biased region" description="Low complexity" evidence="3">
    <location>
        <begin position="191"/>
        <end position="202"/>
    </location>
</feature>
<dbReference type="SUPFAM" id="SSF51735">
    <property type="entry name" value="NAD(P)-binding Rossmann-fold domains"/>
    <property type="match status" value="1"/>
</dbReference>
<feature type="compositionally biased region" description="Low complexity" evidence="3">
    <location>
        <begin position="211"/>
        <end position="227"/>
    </location>
</feature>
<evidence type="ECO:0000256" key="3">
    <source>
        <dbReference type="SAM" id="MobiDB-lite"/>
    </source>
</evidence>
<feature type="compositionally biased region" description="Low complexity" evidence="3">
    <location>
        <begin position="168"/>
        <end position="184"/>
    </location>
</feature>
<dbReference type="InterPro" id="IPR002347">
    <property type="entry name" value="SDR_fam"/>
</dbReference>
<dbReference type="Proteomes" id="UP001321475">
    <property type="component" value="Chromosome"/>
</dbReference>
<dbReference type="Gene3D" id="3.40.50.720">
    <property type="entry name" value="NAD(P)-binding Rossmann-like Domain"/>
    <property type="match status" value="1"/>
</dbReference>
<dbReference type="InterPro" id="IPR036291">
    <property type="entry name" value="NAD(P)-bd_dom_sf"/>
</dbReference>
<dbReference type="Pfam" id="PF00106">
    <property type="entry name" value="adh_short"/>
    <property type="match status" value="1"/>
</dbReference>
<dbReference type="PANTHER" id="PTHR43639">
    <property type="entry name" value="OXIDOREDUCTASE, SHORT-CHAIN DEHYDROGENASE/REDUCTASE FAMILY (AFU_ORTHOLOGUE AFUA_5G02870)"/>
    <property type="match status" value="1"/>
</dbReference>
<sequence>MQQDLTGRVALVTGAGHGIGAALALGLARAGADVAVHYANSAAPAEKVVAQIEELGRRAVAVQGDLMDSQTAASVVASTVEALGGLDILVNNAGNLVGRSTVAEMTDEHWAKVWGVNVSTAFFVTRAAVPHLTASDHGRVISLASLAAENGGGAGSVAYVAAKAGSSASPVVSRRSSPAMASPSTRWRPGSSVTRRSTTSSRPPRPRRTSSRASPSVARARSRTSPE</sequence>
<keyword evidence="5" id="KW-1185">Reference proteome</keyword>
<organism evidence="4 5">
    <name type="scientific">Paraoerskovia sediminicola</name>
    <dbReference type="NCBI Taxonomy" id="1138587"/>
    <lineage>
        <taxon>Bacteria</taxon>
        <taxon>Bacillati</taxon>
        <taxon>Actinomycetota</taxon>
        <taxon>Actinomycetes</taxon>
        <taxon>Micrococcales</taxon>
        <taxon>Cellulomonadaceae</taxon>
        <taxon>Paraoerskovia</taxon>
    </lineage>
</organism>
<evidence type="ECO:0000313" key="4">
    <source>
        <dbReference type="EMBL" id="BDZ41967.1"/>
    </source>
</evidence>
<dbReference type="PRINTS" id="PR00081">
    <property type="entry name" value="GDHRDH"/>
</dbReference>
<evidence type="ECO:0008006" key="6">
    <source>
        <dbReference type="Google" id="ProtNLM"/>
    </source>
</evidence>
<comment type="similarity">
    <text evidence="1">Belongs to the short-chain dehydrogenases/reductases (SDR) family.</text>
</comment>
<name>A0ABN6XB13_9CELL</name>
<reference evidence="5" key="1">
    <citation type="journal article" date="2019" name="Int. J. Syst. Evol. Microbiol.">
        <title>The Global Catalogue of Microorganisms (GCM) 10K type strain sequencing project: providing services to taxonomists for standard genome sequencing and annotation.</title>
        <authorList>
            <consortium name="The Broad Institute Genomics Platform"/>
            <consortium name="The Broad Institute Genome Sequencing Center for Infectious Disease"/>
            <person name="Wu L."/>
            <person name="Ma J."/>
        </authorList>
    </citation>
    <scope>NUCLEOTIDE SEQUENCE [LARGE SCALE GENOMIC DNA]</scope>
    <source>
        <strain evidence="5">NBRC 108565</strain>
    </source>
</reference>
<dbReference type="PANTHER" id="PTHR43639:SF1">
    <property type="entry name" value="SHORT-CHAIN DEHYDROGENASE_REDUCTASE FAMILY PROTEIN"/>
    <property type="match status" value="1"/>
</dbReference>
<evidence type="ECO:0000256" key="1">
    <source>
        <dbReference type="ARBA" id="ARBA00006484"/>
    </source>
</evidence>